<dbReference type="OrthoDB" id="444127at2759"/>
<dbReference type="InterPro" id="IPR036412">
    <property type="entry name" value="HAD-like_sf"/>
</dbReference>
<accession>A0A8J2SNV5</accession>
<dbReference type="SFLD" id="SFLDG01129">
    <property type="entry name" value="C1.5:_HAD__Beta-PGM__Phosphata"/>
    <property type="match status" value="1"/>
</dbReference>
<feature type="signal peptide" evidence="1">
    <location>
        <begin position="1"/>
        <end position="18"/>
    </location>
</feature>
<dbReference type="Proteomes" id="UP000789595">
    <property type="component" value="Unassembled WGS sequence"/>
</dbReference>
<dbReference type="PANTHER" id="PTHR47105:SF1">
    <property type="entry name" value="OS06G0665100 PROTEIN"/>
    <property type="match status" value="1"/>
</dbReference>
<evidence type="ECO:0000313" key="2">
    <source>
        <dbReference type="EMBL" id="CAH0376028.1"/>
    </source>
</evidence>
<dbReference type="NCBIfam" id="TIGR01549">
    <property type="entry name" value="HAD-SF-IA-v1"/>
    <property type="match status" value="1"/>
</dbReference>
<protein>
    <recommendedName>
        <fullName evidence="4">Haloacid dehalogenase-like hydrolase domain-containing protein 3</fullName>
    </recommendedName>
</protein>
<dbReference type="Gene3D" id="1.10.150.720">
    <property type="entry name" value="Haloacid dehalogenase-like hydrolase"/>
    <property type="match status" value="1"/>
</dbReference>
<proteinExistence type="predicted"/>
<dbReference type="Pfam" id="PF00702">
    <property type="entry name" value="Hydrolase"/>
    <property type="match status" value="1"/>
</dbReference>
<comment type="caution">
    <text evidence="2">The sequence shown here is derived from an EMBL/GenBank/DDBJ whole genome shotgun (WGS) entry which is preliminary data.</text>
</comment>
<keyword evidence="3" id="KW-1185">Reference proteome</keyword>
<dbReference type="SFLD" id="SFLDS00003">
    <property type="entry name" value="Haloacid_Dehalogenase"/>
    <property type="match status" value="1"/>
</dbReference>
<dbReference type="AlphaFoldDB" id="A0A8J2SNV5"/>
<evidence type="ECO:0000313" key="3">
    <source>
        <dbReference type="Proteomes" id="UP000789595"/>
    </source>
</evidence>
<dbReference type="InterPro" id="IPR023214">
    <property type="entry name" value="HAD_sf"/>
</dbReference>
<evidence type="ECO:0008006" key="4">
    <source>
        <dbReference type="Google" id="ProtNLM"/>
    </source>
</evidence>
<keyword evidence="1" id="KW-0732">Signal</keyword>
<dbReference type="InterPro" id="IPR006439">
    <property type="entry name" value="HAD-SF_hydro_IA"/>
</dbReference>
<evidence type="ECO:0000256" key="1">
    <source>
        <dbReference type="SAM" id="SignalP"/>
    </source>
</evidence>
<organism evidence="2 3">
    <name type="scientific">Pelagomonas calceolata</name>
    <dbReference type="NCBI Taxonomy" id="35677"/>
    <lineage>
        <taxon>Eukaryota</taxon>
        <taxon>Sar</taxon>
        <taxon>Stramenopiles</taxon>
        <taxon>Ochrophyta</taxon>
        <taxon>Pelagophyceae</taxon>
        <taxon>Pelagomonadales</taxon>
        <taxon>Pelagomonadaceae</taxon>
        <taxon>Pelagomonas</taxon>
    </lineage>
</organism>
<dbReference type="InterPro" id="IPR044924">
    <property type="entry name" value="HAD-SF_hydro_IA_REG-2-like_cap"/>
</dbReference>
<dbReference type="EMBL" id="CAKKNE010000005">
    <property type="protein sequence ID" value="CAH0376028.1"/>
    <property type="molecule type" value="Genomic_DNA"/>
</dbReference>
<reference evidence="2" key="1">
    <citation type="submission" date="2021-11" db="EMBL/GenBank/DDBJ databases">
        <authorList>
            <consortium name="Genoscope - CEA"/>
            <person name="William W."/>
        </authorList>
    </citation>
    <scope>NUCLEOTIDE SEQUENCE</scope>
</reference>
<gene>
    <name evidence="2" type="ORF">PECAL_5P05820</name>
</gene>
<dbReference type="PANTHER" id="PTHR47105">
    <property type="entry name" value="OS02G0173600 PROTEIN"/>
    <property type="match status" value="1"/>
</dbReference>
<name>A0A8J2SNV5_9STRA</name>
<feature type="chain" id="PRO_5035263733" description="Haloacid dehalogenase-like hydrolase domain-containing protein 3" evidence="1">
    <location>
        <begin position="19"/>
        <end position="291"/>
    </location>
</feature>
<sequence length="291" mass="32508">MSSMHACVLLALLQRTSGLRPVRAISLDITGTLVTHKGSVVQHYVDAAVWARLNDPPSVDEMKPAFKQAYKERCLESPCFGGAEGISGRDWWRGTARRVMELCGRSYAEEDFDRWFRRVYQHFGSPKGYEVLPDAAVFLDKISDVYLLGICSNTPNRHSASVLPMLGIHERFKFFASSQDVGHEKPDPEIFEDAFRQAKFWLPDLKRDEVLHVGDSLACDFCGARAFGFQALLLDRSGNEKVVAYQDWVQAPDYEGKSAADIENGTVRSLADVVALVEISNAEPGAFIRVM</sequence>
<dbReference type="Gene3D" id="3.40.50.1000">
    <property type="entry name" value="HAD superfamily/HAD-like"/>
    <property type="match status" value="1"/>
</dbReference>
<dbReference type="SUPFAM" id="SSF56784">
    <property type="entry name" value="HAD-like"/>
    <property type="match status" value="1"/>
</dbReference>